<dbReference type="EMBL" id="JADXDR010000009">
    <property type="protein sequence ID" value="KAI7846090.1"/>
    <property type="molecule type" value="Genomic_DNA"/>
</dbReference>
<protein>
    <submittedName>
        <fullName evidence="2">Uncharacterized protein</fullName>
    </submittedName>
</protein>
<comment type="caution">
    <text evidence="2">The sequence shown here is derived from an EMBL/GenBank/DDBJ whole genome shotgun (WGS) entry which is preliminary data.</text>
</comment>
<dbReference type="AlphaFoldDB" id="A0AAD5E128"/>
<feature type="region of interest" description="Disordered" evidence="1">
    <location>
        <begin position="1"/>
        <end position="20"/>
    </location>
</feature>
<proteinExistence type="predicted"/>
<dbReference type="Proteomes" id="UP001205105">
    <property type="component" value="Unassembled WGS sequence"/>
</dbReference>
<evidence type="ECO:0000313" key="3">
    <source>
        <dbReference type="Proteomes" id="UP001205105"/>
    </source>
</evidence>
<dbReference type="InterPro" id="IPR038538">
    <property type="entry name" value="MTERF_sf"/>
</dbReference>
<sequence>MKERSSSSNISSSSSTSAWPAGGLPPAASDLAAAVAPLAVMCGADAAPLTQAVRCLPPALQQGVLAHGCQVAQHMRSLGVPLPLLAATLRRCLPLFSKPPAAHAAPLMAELMEAGLNAAEALRCFERSPVVAGSTSLAPSLAALADLLSAGGSETGGSSNSNSNSELPSAAQLQLQPAAALLREQPGAASALLAVRPAELHRRAAYLSSSLGLSAAQLAAAVRRDASLLALPPERLEEQAAALAEELGMSGKQFAELAAACPAALANLAECIEELTHAASGLAGEYGEAEARQLVLACPELLASDPRTRCRSEATLGLLWVSHPRGLAMRRPQLLCAELAEPACVATRLLLQVCFGLSAAEVYELLAPAASGDAKSLACRLSYAETLGLPLDAAPAGIAAAASSTGSPPDDTPAGIVAPAPAASELCRAEAAEHSAQSALTTARPAGLNLDDVATLPQEQLLSRMQRLAGKAGRPWPGSADFTAFAAGFAKRPEWRHLQTAAAAESARLLRLLRSTAN</sequence>
<reference evidence="2" key="1">
    <citation type="submission" date="2020-11" db="EMBL/GenBank/DDBJ databases">
        <title>Chlorella ohadii genome sequencing and assembly.</title>
        <authorList>
            <person name="Murik O."/>
            <person name="Treves H."/>
            <person name="Kedem I."/>
            <person name="Shotland Y."/>
            <person name="Kaplan A."/>
        </authorList>
    </citation>
    <scope>NUCLEOTIDE SEQUENCE</scope>
    <source>
        <strain evidence="2">1</strain>
    </source>
</reference>
<name>A0AAD5E128_9CHLO</name>
<evidence type="ECO:0000256" key="1">
    <source>
        <dbReference type="SAM" id="MobiDB-lite"/>
    </source>
</evidence>
<dbReference type="Gene3D" id="1.25.70.10">
    <property type="entry name" value="Transcription termination factor 3, mitochondrial"/>
    <property type="match status" value="1"/>
</dbReference>
<evidence type="ECO:0000313" key="2">
    <source>
        <dbReference type="EMBL" id="KAI7846090.1"/>
    </source>
</evidence>
<keyword evidence="3" id="KW-1185">Reference proteome</keyword>
<gene>
    <name evidence="2" type="ORF">COHA_000351</name>
</gene>
<organism evidence="2 3">
    <name type="scientific">Chlorella ohadii</name>
    <dbReference type="NCBI Taxonomy" id="2649997"/>
    <lineage>
        <taxon>Eukaryota</taxon>
        <taxon>Viridiplantae</taxon>
        <taxon>Chlorophyta</taxon>
        <taxon>core chlorophytes</taxon>
        <taxon>Trebouxiophyceae</taxon>
        <taxon>Chlorellales</taxon>
        <taxon>Chlorellaceae</taxon>
        <taxon>Chlorella clade</taxon>
        <taxon>Chlorella</taxon>
    </lineage>
</organism>
<accession>A0AAD5E128</accession>